<organism evidence="3">
    <name type="scientific">marine metagenome</name>
    <dbReference type="NCBI Taxonomy" id="408172"/>
    <lineage>
        <taxon>unclassified sequences</taxon>
        <taxon>metagenomes</taxon>
        <taxon>ecological metagenomes</taxon>
    </lineage>
</organism>
<dbReference type="Gene3D" id="1.25.40.10">
    <property type="entry name" value="Tetratricopeptide repeat domain"/>
    <property type="match status" value="1"/>
</dbReference>
<dbReference type="Pfam" id="PF13424">
    <property type="entry name" value="TPR_12"/>
    <property type="match status" value="1"/>
</dbReference>
<proteinExistence type="predicted"/>
<dbReference type="SUPFAM" id="SSF48452">
    <property type="entry name" value="TPR-like"/>
    <property type="match status" value="1"/>
</dbReference>
<dbReference type="EMBL" id="UINC01205428">
    <property type="protein sequence ID" value="SVE26601.1"/>
    <property type="molecule type" value="Genomic_DNA"/>
</dbReference>
<dbReference type="InterPro" id="IPR019734">
    <property type="entry name" value="TPR_rpt"/>
</dbReference>
<keyword evidence="1" id="KW-0677">Repeat</keyword>
<dbReference type="InterPro" id="IPR011990">
    <property type="entry name" value="TPR-like_helical_dom_sf"/>
</dbReference>
<evidence type="ECO:0000256" key="2">
    <source>
        <dbReference type="ARBA" id="ARBA00022803"/>
    </source>
</evidence>
<dbReference type="PROSITE" id="PS51257">
    <property type="entry name" value="PROKAR_LIPOPROTEIN"/>
    <property type="match status" value="1"/>
</dbReference>
<dbReference type="PROSITE" id="PS50005">
    <property type="entry name" value="TPR"/>
    <property type="match status" value="2"/>
</dbReference>
<evidence type="ECO:0000256" key="1">
    <source>
        <dbReference type="ARBA" id="ARBA00022737"/>
    </source>
</evidence>
<dbReference type="AlphaFoldDB" id="A0A383C351"/>
<dbReference type="SMART" id="SM00028">
    <property type="entry name" value="TPR"/>
    <property type="match status" value="2"/>
</dbReference>
<accession>A0A383C351</accession>
<gene>
    <name evidence="3" type="ORF">METZ01_LOCUS479455</name>
</gene>
<feature type="non-terminal residue" evidence="3">
    <location>
        <position position="130"/>
    </location>
</feature>
<name>A0A383C351_9ZZZZ</name>
<dbReference type="PANTHER" id="PTHR44858">
    <property type="entry name" value="TETRATRICOPEPTIDE REPEAT PROTEIN 6"/>
    <property type="match status" value="1"/>
</dbReference>
<dbReference type="InterPro" id="IPR050498">
    <property type="entry name" value="Ycf3"/>
</dbReference>
<protein>
    <submittedName>
        <fullName evidence="3">Uncharacterized protein</fullName>
    </submittedName>
</protein>
<evidence type="ECO:0000313" key="3">
    <source>
        <dbReference type="EMBL" id="SVE26601.1"/>
    </source>
</evidence>
<keyword evidence="2" id="KW-0802">TPR repeat</keyword>
<dbReference type="PANTHER" id="PTHR44858:SF1">
    <property type="entry name" value="UDP-N-ACETYLGLUCOSAMINE--PEPTIDE N-ACETYLGLUCOSAMINYLTRANSFERASE SPINDLY-RELATED"/>
    <property type="match status" value="1"/>
</dbReference>
<sequence>MPRKSVKVVKCLLPLTFALFGTACEQEAPAEQTTLPPRARWHNNQGVVYMDQHNYTRGREEFQRALTIAPDYAGANANLGIAYYALGKYDSAATALQNAIAITPELLHANYALGLIYNAQGKEHQKALEA</sequence>
<reference evidence="3" key="1">
    <citation type="submission" date="2018-05" db="EMBL/GenBank/DDBJ databases">
        <authorList>
            <person name="Lanie J.A."/>
            <person name="Ng W.-L."/>
            <person name="Kazmierczak K.M."/>
            <person name="Andrzejewski T.M."/>
            <person name="Davidsen T.M."/>
            <person name="Wayne K.J."/>
            <person name="Tettelin H."/>
            <person name="Glass J.I."/>
            <person name="Rusch D."/>
            <person name="Podicherti R."/>
            <person name="Tsui H.-C.T."/>
            <person name="Winkler M.E."/>
        </authorList>
    </citation>
    <scope>NUCLEOTIDE SEQUENCE</scope>
</reference>
<dbReference type="PROSITE" id="PS50293">
    <property type="entry name" value="TPR_REGION"/>
    <property type="match status" value="1"/>
</dbReference>